<dbReference type="GO" id="GO:0003824">
    <property type="term" value="F:catalytic activity"/>
    <property type="evidence" value="ECO:0007669"/>
    <property type="project" value="InterPro"/>
</dbReference>
<dbReference type="Gene3D" id="3.40.50.1580">
    <property type="entry name" value="Nucleoside phosphorylase domain"/>
    <property type="match status" value="1"/>
</dbReference>
<dbReference type="AlphaFoldDB" id="A0A8E2E566"/>
<reference evidence="1 2" key="1">
    <citation type="journal article" date="2016" name="Nat. Commun.">
        <title>Ectomycorrhizal ecology is imprinted in the genome of the dominant symbiotic fungus Cenococcum geophilum.</title>
        <authorList>
            <consortium name="DOE Joint Genome Institute"/>
            <person name="Peter M."/>
            <person name="Kohler A."/>
            <person name="Ohm R.A."/>
            <person name="Kuo A."/>
            <person name="Krutzmann J."/>
            <person name="Morin E."/>
            <person name="Arend M."/>
            <person name="Barry K.W."/>
            <person name="Binder M."/>
            <person name="Choi C."/>
            <person name="Clum A."/>
            <person name="Copeland A."/>
            <person name="Grisel N."/>
            <person name="Haridas S."/>
            <person name="Kipfer T."/>
            <person name="LaButti K."/>
            <person name="Lindquist E."/>
            <person name="Lipzen A."/>
            <person name="Maire R."/>
            <person name="Meier B."/>
            <person name="Mihaltcheva S."/>
            <person name="Molinier V."/>
            <person name="Murat C."/>
            <person name="Poggeler S."/>
            <person name="Quandt C.A."/>
            <person name="Sperisen C."/>
            <person name="Tritt A."/>
            <person name="Tisserant E."/>
            <person name="Crous P.W."/>
            <person name="Henrissat B."/>
            <person name="Nehls U."/>
            <person name="Egli S."/>
            <person name="Spatafora J.W."/>
            <person name="Grigoriev I.V."/>
            <person name="Martin F.M."/>
        </authorList>
    </citation>
    <scope>NUCLEOTIDE SEQUENCE [LARGE SCALE GENOMIC DNA]</scope>
    <source>
        <strain evidence="1 2">CBS 459.81</strain>
    </source>
</reference>
<gene>
    <name evidence="1" type="ORF">K432DRAFT_251402</name>
</gene>
<feature type="non-terminal residue" evidence="1">
    <location>
        <position position="93"/>
    </location>
</feature>
<name>A0A8E2E566_9PEZI</name>
<dbReference type="PANTHER" id="PTHR46082:SF11">
    <property type="entry name" value="AAA+ ATPASE DOMAIN-CONTAINING PROTEIN-RELATED"/>
    <property type="match status" value="1"/>
</dbReference>
<evidence type="ECO:0000313" key="2">
    <source>
        <dbReference type="Proteomes" id="UP000250266"/>
    </source>
</evidence>
<dbReference type="GO" id="GO:0009116">
    <property type="term" value="P:nucleoside metabolic process"/>
    <property type="evidence" value="ECO:0007669"/>
    <property type="project" value="InterPro"/>
</dbReference>
<evidence type="ECO:0000313" key="1">
    <source>
        <dbReference type="EMBL" id="OCK77460.1"/>
    </source>
</evidence>
<dbReference type="PANTHER" id="PTHR46082">
    <property type="entry name" value="ATP/GTP-BINDING PROTEIN-RELATED"/>
    <property type="match status" value="1"/>
</dbReference>
<feature type="non-terminal residue" evidence="1">
    <location>
        <position position="1"/>
    </location>
</feature>
<proteinExistence type="predicted"/>
<protein>
    <submittedName>
        <fullName evidence="1">Uncharacterized protein</fullName>
    </submittedName>
</protein>
<dbReference type="OrthoDB" id="1577640at2759"/>
<keyword evidence="2" id="KW-1185">Reference proteome</keyword>
<sequence>SVVIALLPAGLRWTSSAALVASQMKSTFGSLGFGFFVGIGGGVPTTEIDIRFGDVIMSQPEKQFGGVVQYDQGQRRSDGRFMRTGLLNTPVAV</sequence>
<dbReference type="Proteomes" id="UP000250266">
    <property type="component" value="Unassembled WGS sequence"/>
</dbReference>
<dbReference type="InterPro" id="IPR035994">
    <property type="entry name" value="Nucleoside_phosphorylase_sf"/>
</dbReference>
<dbReference type="InterPro" id="IPR053137">
    <property type="entry name" value="NLR-like"/>
</dbReference>
<accession>A0A8E2E566</accession>
<organism evidence="1 2">
    <name type="scientific">Lepidopterella palustris CBS 459.81</name>
    <dbReference type="NCBI Taxonomy" id="1314670"/>
    <lineage>
        <taxon>Eukaryota</taxon>
        <taxon>Fungi</taxon>
        <taxon>Dikarya</taxon>
        <taxon>Ascomycota</taxon>
        <taxon>Pezizomycotina</taxon>
        <taxon>Dothideomycetes</taxon>
        <taxon>Pleosporomycetidae</taxon>
        <taxon>Mytilinidiales</taxon>
        <taxon>Argynnaceae</taxon>
        <taxon>Lepidopterella</taxon>
    </lineage>
</organism>
<dbReference type="EMBL" id="KV745127">
    <property type="protein sequence ID" value="OCK77460.1"/>
    <property type="molecule type" value="Genomic_DNA"/>
</dbReference>